<dbReference type="PANTHER" id="PTHR11102:SF160">
    <property type="entry name" value="ERAD-ASSOCIATED E3 UBIQUITIN-PROTEIN LIGASE COMPONENT HRD3"/>
    <property type="match status" value="1"/>
</dbReference>
<evidence type="ECO:0000313" key="3">
    <source>
        <dbReference type="EMBL" id="PMS21394.1"/>
    </source>
</evidence>
<dbReference type="SMART" id="SM00671">
    <property type="entry name" value="SEL1"/>
    <property type="match status" value="1"/>
</dbReference>
<dbReference type="PANTHER" id="PTHR11102">
    <property type="entry name" value="SEL-1-LIKE PROTEIN"/>
    <property type="match status" value="1"/>
</dbReference>
<reference evidence="3 4" key="1">
    <citation type="submission" date="2018-01" db="EMBL/GenBank/DDBJ databases">
        <title>Whole genome analyses suggest that Burkholderia sensu lato contains two further novel genera in the rhizoxinica-symbiotica group Mycetohabitans gen. nov., and Trinickia gen. nov.: implications for the evolution of diazotrophy and nodulation in the Burkholderiaceae.</title>
        <authorList>
            <person name="Estrada-de los Santos P."/>
            <person name="Palmer M."/>
            <person name="Chavez-Ramirez B."/>
            <person name="Beukes C."/>
            <person name="Steenkamp E.T."/>
            <person name="Hirsch A.M."/>
            <person name="Manyaka P."/>
            <person name="Maluk M."/>
            <person name="Lafos M."/>
            <person name="Crook M."/>
            <person name="Gross E."/>
            <person name="Simon M.F."/>
            <person name="Bueno dos Reis Junior F."/>
            <person name="Poole P.S."/>
            <person name="Venter S.N."/>
            <person name="James E.K."/>
        </authorList>
    </citation>
    <scope>NUCLEOTIDE SEQUENCE [LARGE SCALE GENOMIC DNA]</scope>
    <source>
        <strain evidence="3 4">GP25-8</strain>
    </source>
</reference>
<dbReference type="AlphaFoldDB" id="A0A2N7VW69"/>
<proteinExistence type="predicted"/>
<dbReference type="Proteomes" id="UP000235347">
    <property type="component" value="Unassembled WGS sequence"/>
</dbReference>
<dbReference type="SUPFAM" id="SSF81901">
    <property type="entry name" value="HCP-like"/>
    <property type="match status" value="1"/>
</dbReference>
<organism evidence="3 4">
    <name type="scientific">Trinickia soli</name>
    <dbReference type="NCBI Taxonomy" id="380675"/>
    <lineage>
        <taxon>Bacteria</taxon>
        <taxon>Pseudomonadati</taxon>
        <taxon>Pseudomonadota</taxon>
        <taxon>Betaproteobacteria</taxon>
        <taxon>Burkholderiales</taxon>
        <taxon>Burkholderiaceae</taxon>
        <taxon>Trinickia</taxon>
    </lineage>
</organism>
<evidence type="ECO:0000259" key="2">
    <source>
        <dbReference type="Pfam" id="PF19933"/>
    </source>
</evidence>
<gene>
    <name evidence="3" type="ORF">C0Z19_18355</name>
</gene>
<dbReference type="InterPro" id="IPR050767">
    <property type="entry name" value="Sel1_AlgK"/>
</dbReference>
<comment type="caution">
    <text evidence="3">The sequence shown here is derived from an EMBL/GenBank/DDBJ whole genome shotgun (WGS) entry which is preliminary data.</text>
</comment>
<dbReference type="Pfam" id="PF19933">
    <property type="entry name" value="DUF6396"/>
    <property type="match status" value="1"/>
</dbReference>
<evidence type="ECO:0000256" key="1">
    <source>
        <dbReference type="SAM" id="MobiDB-lite"/>
    </source>
</evidence>
<dbReference type="Gene3D" id="1.25.40.10">
    <property type="entry name" value="Tetratricopeptide repeat domain"/>
    <property type="match status" value="1"/>
</dbReference>
<feature type="region of interest" description="Disordered" evidence="1">
    <location>
        <begin position="305"/>
        <end position="333"/>
    </location>
</feature>
<dbReference type="EMBL" id="PNYB01000016">
    <property type="protein sequence ID" value="PMS21394.1"/>
    <property type="molecule type" value="Genomic_DNA"/>
</dbReference>
<name>A0A2N7VW69_9BURK</name>
<feature type="compositionally biased region" description="Polar residues" evidence="1">
    <location>
        <begin position="321"/>
        <end position="330"/>
    </location>
</feature>
<dbReference type="InterPro" id="IPR045653">
    <property type="entry name" value="DUF6396"/>
</dbReference>
<dbReference type="InterPro" id="IPR011990">
    <property type="entry name" value="TPR-like_helical_dom_sf"/>
</dbReference>
<feature type="domain" description="DUF6396" evidence="2">
    <location>
        <begin position="207"/>
        <end position="314"/>
    </location>
</feature>
<keyword evidence="4" id="KW-1185">Reference proteome</keyword>
<sequence length="416" mass="45585">MSQSTDLSALRANLAFTCVHETSNLPKLDADADKLFLYARYLQKREGDKDFDDIMRYYRIAAAYGHYKANHNAQLLITQDLVLSPTGQKEAVDLAMQLVHQGVPGGYYDLGHYIEAGYGVQQDTLAAMRYFRKAADLGSPEAQAYVASKLNPVDIAPDIARKMWRCAAEQGDGSAANELGVVLSIAGQFPEAVSAFQLGVQAGETQAAYSLEYAFKGPPPSDKLNYLGLANDPERSRRYHLIGDFIDRHDGKNPKVPDIDKIVPLPPAPLPAWDGTFQWEKEQAAAKPPEKPSDDLVNRMAKDKNLDPATGLPLSDAPAKTSATEQQPATVASHVDRLPIGTVALTGDKCPEDGVWCANLGNRQTANTQRRFVKGDTLPPVAIQAPRQIAILDRWMGAREQPENVVWQLVSYSDNV</sequence>
<accession>A0A2N7VW69</accession>
<dbReference type="InterPro" id="IPR006597">
    <property type="entry name" value="Sel1-like"/>
</dbReference>
<evidence type="ECO:0000313" key="4">
    <source>
        <dbReference type="Proteomes" id="UP000235347"/>
    </source>
</evidence>
<protein>
    <recommendedName>
        <fullName evidence="2">DUF6396 domain-containing protein</fullName>
    </recommendedName>
</protein>